<keyword evidence="2" id="KW-1185">Reference proteome</keyword>
<proteinExistence type="predicted"/>
<gene>
    <name evidence="1" type="ORF">MRB53_030980</name>
</gene>
<name>A0ACC2KMP0_PERAE</name>
<organism evidence="1 2">
    <name type="scientific">Persea americana</name>
    <name type="common">Avocado</name>
    <dbReference type="NCBI Taxonomy" id="3435"/>
    <lineage>
        <taxon>Eukaryota</taxon>
        <taxon>Viridiplantae</taxon>
        <taxon>Streptophyta</taxon>
        <taxon>Embryophyta</taxon>
        <taxon>Tracheophyta</taxon>
        <taxon>Spermatophyta</taxon>
        <taxon>Magnoliopsida</taxon>
        <taxon>Magnoliidae</taxon>
        <taxon>Laurales</taxon>
        <taxon>Lauraceae</taxon>
        <taxon>Persea</taxon>
    </lineage>
</organism>
<accession>A0ACC2KMP0</accession>
<reference evidence="1 2" key="1">
    <citation type="journal article" date="2022" name="Hortic Res">
        <title>A haplotype resolved chromosomal level avocado genome allows analysis of novel avocado genes.</title>
        <authorList>
            <person name="Nath O."/>
            <person name="Fletcher S.J."/>
            <person name="Hayward A."/>
            <person name="Shaw L.M."/>
            <person name="Masouleh A.K."/>
            <person name="Furtado A."/>
            <person name="Henry R.J."/>
            <person name="Mitter N."/>
        </authorList>
    </citation>
    <scope>NUCLEOTIDE SEQUENCE [LARGE SCALE GENOMIC DNA]</scope>
    <source>
        <strain evidence="2">cv. Hass</strain>
    </source>
</reference>
<dbReference type="EMBL" id="CM056818">
    <property type="protein sequence ID" value="KAJ8622451.1"/>
    <property type="molecule type" value="Genomic_DNA"/>
</dbReference>
<sequence length="536" mass="59178">MQSKAISSNAAEIQQQQQPSSLPPQMPVHAPESSSGVQAKSSYQSMEPLYEEVMPLQHNAKRVNLSIHIPPRPMISGSKPNGKGPVHMDGYSKGSSLARGFFRGPSFKNQVPVLNERTPLLRQNHGTGSDPIVPENSSLANYIAALSWKRCVSLPVTHKSNLSPSVSISSRETTYNGQQHPSHERTIPGNVRRSLSVPVRNVVILRSASFSIQKELGKTNTNDGQMSLHLEDGDEEIPEDEAVCRICLDELCGRSSLKLECSCKGALSLLHEECAMKWFGNRGNKKCDVCAQEILNLPVTLFRIQSSAQDRQQHIRQNSSSQLDRQQHIRQNSSSQLTRAWQDVVMLILISTMCYFFFLEQLLVDDLNSQAINIAAPLSFSLGLLSSISAIFLASKDYVWSYSAFQFVLVALFLHLFYSVVKHINPWPLLVPTTRILLGVHSVGACASQLDLRYVVDWLINLQFADQGLDRCPATSECCLCHSGCLTSGAWDCSKCQFTGCIFGLEKPGSLVADEHQSNLILEKEASPCLAILSLA</sequence>
<evidence type="ECO:0000313" key="2">
    <source>
        <dbReference type="Proteomes" id="UP001234297"/>
    </source>
</evidence>
<dbReference type="Proteomes" id="UP001234297">
    <property type="component" value="Chromosome 10"/>
</dbReference>
<comment type="caution">
    <text evidence="1">The sequence shown here is derived from an EMBL/GenBank/DDBJ whole genome shotgun (WGS) entry which is preliminary data.</text>
</comment>
<protein>
    <submittedName>
        <fullName evidence="1">Uncharacterized protein</fullName>
    </submittedName>
</protein>
<evidence type="ECO:0000313" key="1">
    <source>
        <dbReference type="EMBL" id="KAJ8622451.1"/>
    </source>
</evidence>